<dbReference type="GO" id="GO:0005739">
    <property type="term" value="C:mitochondrion"/>
    <property type="evidence" value="ECO:0007669"/>
    <property type="project" value="UniProtKB-SubCell"/>
</dbReference>
<dbReference type="PANTHER" id="PTHR34047:SF8">
    <property type="entry name" value="PROTEIN YKFC"/>
    <property type="match status" value="1"/>
</dbReference>
<dbReference type="AlphaFoldDB" id="A0A1D8RE55"/>
<dbReference type="PANTHER" id="PTHR34047">
    <property type="entry name" value="NUCLEAR INTRON MATURASE 1, MITOCHONDRIAL-RELATED"/>
    <property type="match status" value="1"/>
</dbReference>
<keyword evidence="4" id="KW-0548">Nucleotidyltransferase</keyword>
<dbReference type="SUPFAM" id="SSF56672">
    <property type="entry name" value="DNA/RNA polymerases"/>
    <property type="match status" value="1"/>
</dbReference>
<reference evidence="4" key="1">
    <citation type="submission" date="2016-09" db="EMBL/GenBank/DDBJ databases">
        <authorList>
            <person name="Capua I."/>
            <person name="De Benedictis P."/>
            <person name="Joannis T."/>
            <person name="Lombin L.H."/>
            <person name="Cattoli G."/>
        </authorList>
    </citation>
    <scope>NUCLEOTIDE SEQUENCE</scope>
    <source>
        <strain evidence="4">W106-1</strain>
    </source>
</reference>
<reference evidence="4" key="2">
    <citation type="journal article" date="2017" name="Appl. Microbiol. Biotechnol.">
        <title>Complete mitochondrial genome of the endophytic fungus Pestalotiopsis fici: features and evolution.</title>
        <authorList>
            <person name="Zhang S."/>
            <person name="Wang X.N."/>
            <person name="Zhang X.L."/>
            <person name="Liu X.Z."/>
            <person name="Zhang Y.J."/>
        </authorList>
    </citation>
    <scope>NUCLEOTIDE SEQUENCE</scope>
    <source>
        <strain evidence="4">W106-1</strain>
    </source>
</reference>
<dbReference type="RefSeq" id="YP_009317067.1">
    <property type="nucleotide sequence ID" value="NC_031828.1"/>
</dbReference>
<accession>A0A1D8RE55</accession>
<dbReference type="InterPro" id="IPR043502">
    <property type="entry name" value="DNA/RNA_pol_sf"/>
</dbReference>
<dbReference type="InterPro" id="IPR051083">
    <property type="entry name" value="GrpII_Intron_Splice-Mob/Def"/>
</dbReference>
<protein>
    <submittedName>
        <fullName evidence="4">Reverse transcriptase</fullName>
    </submittedName>
</protein>
<name>A0A1D8RE55_9PEZI</name>
<dbReference type="Pfam" id="PF01348">
    <property type="entry name" value="Intron_maturas2"/>
    <property type="match status" value="1"/>
</dbReference>
<dbReference type="InterPro" id="IPR024937">
    <property type="entry name" value="Domain_X"/>
</dbReference>
<gene>
    <name evidence="4" type="primary">orf695</name>
</gene>
<keyword evidence="4" id="KW-0808">Transferase</keyword>
<geneLocation type="mitochondrion" evidence="4"/>
<proteinExistence type="predicted"/>
<sequence length="695" mass="80216">MIKATLLEVYLPVVSSHGLQLACDRLNAAISYFELLSRETVRSQTNCINNFKVKSRQSKGILIQNIRTTRLPKVSRGYGNRGIVVPEYGNIYCSVKIERRGRIPDFNLELCTSAGSPVQSKFDTSEKLLKLREHCMKNPDAPVNLEKIYRLMYDPSLYELAYNKLKSNPSNMMEYFTSKNLDKTTEEIVNKLKDNSFKFSPGKVEIPKESGGTIPLTIASSTDKLVQEVMRMILEAIFEPIFSDNSHGFRPGRSCHTALKKIKERFGVATWYIQGDISKCFYFFDQDVLMKIIEKKINDRRFTDLIRKALKAGYMELGIFKDSISRRSQGSIISPILSNIYLNELDKFVEGLKLKLDTDSRPKINPVYIRLRHLKNQEMSPEVQARVHKLILKTPYYKALDLSFKKLTYIRYADDWIIGIRGSKEDCQIILDKIRFFLKKELNLKLSDNKTLITNAKEGKARFLSTDISRKSDQSFYSSQFDFIKRNYREIRLETPKQSIFNKLKYLGFLKKNIPIPIFSWLSKDKDSIITLYNSVYTGLINYYSFADNRNRISSAIYYILKTSCAKLLAAKFKLETQSKVFAKFGSNLKGKDNISFVNAVNGMDTWDFRVNSKEMIPTLYAESLSNGSGSNLKCMVCESDYKVKIQRVIMMKNLDPHLKKIYALMAKKNRKQIPLCKICRSAYHYKGVKNNNNI</sequence>
<dbReference type="GeneID" id="30218112"/>
<dbReference type="PROSITE" id="PS50878">
    <property type="entry name" value="RT_POL"/>
    <property type="match status" value="1"/>
</dbReference>
<dbReference type="EMBL" id="KX870077">
    <property type="protein sequence ID" value="AOW71162.1"/>
    <property type="molecule type" value="Genomic_DNA"/>
</dbReference>
<comment type="subcellular location">
    <subcellularLocation>
        <location evidence="1">Mitochondrion</location>
    </subcellularLocation>
</comment>
<evidence type="ECO:0000313" key="4">
    <source>
        <dbReference type="EMBL" id="AOW71162.1"/>
    </source>
</evidence>
<dbReference type="GO" id="GO:0003964">
    <property type="term" value="F:RNA-directed DNA polymerase activity"/>
    <property type="evidence" value="ECO:0007669"/>
    <property type="project" value="UniProtKB-KW"/>
</dbReference>
<feature type="domain" description="Reverse transcriptase" evidence="3">
    <location>
        <begin position="187"/>
        <end position="468"/>
    </location>
</feature>
<evidence type="ECO:0000256" key="2">
    <source>
        <dbReference type="ARBA" id="ARBA00023128"/>
    </source>
</evidence>
<evidence type="ECO:0000256" key="1">
    <source>
        <dbReference type="ARBA" id="ARBA00004173"/>
    </source>
</evidence>
<evidence type="ECO:0000259" key="3">
    <source>
        <dbReference type="PROSITE" id="PS50878"/>
    </source>
</evidence>
<dbReference type="Pfam" id="PF00078">
    <property type="entry name" value="RVT_1"/>
    <property type="match status" value="1"/>
</dbReference>
<keyword evidence="2 4" id="KW-0496">Mitochondrion</keyword>
<dbReference type="CDD" id="cd01651">
    <property type="entry name" value="RT_G2_intron"/>
    <property type="match status" value="1"/>
</dbReference>
<organism evidence="4">
    <name type="scientific">Pestalotiopsis fici</name>
    <dbReference type="NCBI Taxonomy" id="393283"/>
    <lineage>
        <taxon>Eukaryota</taxon>
        <taxon>Fungi</taxon>
        <taxon>Dikarya</taxon>
        <taxon>Ascomycota</taxon>
        <taxon>Pezizomycotina</taxon>
        <taxon>Sordariomycetes</taxon>
        <taxon>Xylariomycetidae</taxon>
        <taxon>Amphisphaeriales</taxon>
        <taxon>Sporocadaceae</taxon>
        <taxon>Pestalotiopsis</taxon>
    </lineage>
</organism>
<keyword evidence="4" id="KW-0695">RNA-directed DNA polymerase</keyword>
<dbReference type="GO" id="GO:0006397">
    <property type="term" value="P:mRNA processing"/>
    <property type="evidence" value="ECO:0007669"/>
    <property type="project" value="InterPro"/>
</dbReference>
<dbReference type="InterPro" id="IPR000477">
    <property type="entry name" value="RT_dom"/>
</dbReference>